<dbReference type="InterPro" id="IPR004182">
    <property type="entry name" value="GRAM"/>
</dbReference>
<evidence type="ECO:0000256" key="7">
    <source>
        <dbReference type="SAM" id="MobiDB-lite"/>
    </source>
</evidence>
<feature type="region of interest" description="Disordered" evidence="7">
    <location>
        <begin position="390"/>
        <end position="465"/>
    </location>
</feature>
<evidence type="ECO:0000256" key="8">
    <source>
        <dbReference type="SAM" id="Phobius"/>
    </source>
</evidence>
<dbReference type="InterPro" id="IPR011993">
    <property type="entry name" value="PH-like_dom_sf"/>
</dbReference>
<feature type="region of interest" description="Disordered" evidence="7">
    <location>
        <begin position="1"/>
        <end position="74"/>
    </location>
</feature>
<dbReference type="CDD" id="cd13220">
    <property type="entry name" value="PH-GRAM_GRAMDC"/>
    <property type="match status" value="1"/>
</dbReference>
<dbReference type="GO" id="GO:0005789">
    <property type="term" value="C:endoplasmic reticulum membrane"/>
    <property type="evidence" value="ECO:0007669"/>
    <property type="project" value="TreeGrafter"/>
</dbReference>
<dbReference type="GO" id="GO:0140268">
    <property type="term" value="C:endoplasmic reticulum-plasma membrane contact site"/>
    <property type="evidence" value="ECO:0007669"/>
    <property type="project" value="TreeGrafter"/>
</dbReference>
<reference evidence="10" key="1">
    <citation type="submission" date="2022-08" db="EMBL/GenBank/DDBJ databases">
        <authorList>
            <person name="Kallberg Y."/>
            <person name="Tangrot J."/>
            <person name="Rosling A."/>
        </authorList>
    </citation>
    <scope>NUCLEOTIDE SEQUENCE</scope>
    <source>
        <strain evidence="10">Wild A</strain>
    </source>
</reference>
<feature type="compositionally biased region" description="Polar residues" evidence="7">
    <location>
        <begin position="811"/>
        <end position="826"/>
    </location>
</feature>
<feature type="region of interest" description="Disordered" evidence="7">
    <location>
        <begin position="811"/>
        <end position="837"/>
    </location>
</feature>
<feature type="compositionally biased region" description="Polar residues" evidence="7">
    <location>
        <begin position="96"/>
        <end position="111"/>
    </location>
</feature>
<evidence type="ECO:0000256" key="6">
    <source>
        <dbReference type="SAM" id="Coils"/>
    </source>
</evidence>
<dbReference type="PROSITE" id="PS51778">
    <property type="entry name" value="VAST"/>
    <property type="match status" value="1"/>
</dbReference>
<feature type="domain" description="VASt" evidence="9">
    <location>
        <begin position="474"/>
        <end position="630"/>
    </location>
</feature>
<dbReference type="AlphaFoldDB" id="A0A9W4WZ52"/>
<evidence type="ECO:0000256" key="2">
    <source>
        <dbReference type="ARBA" id="ARBA00006582"/>
    </source>
</evidence>
<dbReference type="Gene3D" id="2.30.29.30">
    <property type="entry name" value="Pleckstrin-homology domain (PH domain)/Phosphotyrosine-binding domain (PTB)"/>
    <property type="match status" value="1"/>
</dbReference>
<evidence type="ECO:0000256" key="3">
    <source>
        <dbReference type="ARBA" id="ARBA00022692"/>
    </source>
</evidence>
<feature type="region of interest" description="Disordered" evidence="7">
    <location>
        <begin position="323"/>
        <end position="354"/>
    </location>
</feature>
<evidence type="ECO:0000313" key="10">
    <source>
        <dbReference type="EMBL" id="CAI2183194.1"/>
    </source>
</evidence>
<comment type="subcellular location">
    <subcellularLocation>
        <location evidence="1">Membrane</location>
        <topology evidence="1">Single-pass membrane protein</topology>
    </subcellularLocation>
</comment>
<dbReference type="GO" id="GO:0032934">
    <property type="term" value="F:sterol binding"/>
    <property type="evidence" value="ECO:0007669"/>
    <property type="project" value="TreeGrafter"/>
</dbReference>
<dbReference type="GO" id="GO:0005886">
    <property type="term" value="C:plasma membrane"/>
    <property type="evidence" value="ECO:0007669"/>
    <property type="project" value="TreeGrafter"/>
</dbReference>
<feature type="transmembrane region" description="Helical" evidence="8">
    <location>
        <begin position="715"/>
        <end position="735"/>
    </location>
</feature>
<keyword evidence="6" id="KW-0175">Coiled coil</keyword>
<dbReference type="Pfam" id="PF02893">
    <property type="entry name" value="GRAM"/>
    <property type="match status" value="1"/>
</dbReference>
<accession>A0A9W4WZ52</accession>
<feature type="compositionally biased region" description="Low complexity" evidence="7">
    <location>
        <begin position="116"/>
        <end position="125"/>
    </location>
</feature>
<name>A0A9W4WZ52_9GLOM</name>
<keyword evidence="4 8" id="KW-1133">Transmembrane helix</keyword>
<evidence type="ECO:0000313" key="11">
    <source>
        <dbReference type="Proteomes" id="UP001153678"/>
    </source>
</evidence>
<keyword evidence="3 8" id="KW-0812">Transmembrane</keyword>
<evidence type="ECO:0000256" key="4">
    <source>
        <dbReference type="ARBA" id="ARBA00022989"/>
    </source>
</evidence>
<dbReference type="GO" id="GO:0005739">
    <property type="term" value="C:mitochondrion"/>
    <property type="evidence" value="ECO:0007669"/>
    <property type="project" value="TreeGrafter"/>
</dbReference>
<keyword evidence="5 8" id="KW-0472">Membrane</keyword>
<feature type="compositionally biased region" description="Basic and acidic residues" evidence="7">
    <location>
        <begin position="42"/>
        <end position="55"/>
    </location>
</feature>
<dbReference type="SMART" id="SM00568">
    <property type="entry name" value="GRAM"/>
    <property type="match status" value="1"/>
</dbReference>
<dbReference type="EMBL" id="CAMKVN010002966">
    <property type="protein sequence ID" value="CAI2183194.1"/>
    <property type="molecule type" value="Genomic_DNA"/>
</dbReference>
<dbReference type="GO" id="GO:0032541">
    <property type="term" value="C:cortical endoplasmic reticulum"/>
    <property type="evidence" value="ECO:0007669"/>
    <property type="project" value="TreeGrafter"/>
</dbReference>
<dbReference type="Proteomes" id="UP001153678">
    <property type="component" value="Unassembled WGS sequence"/>
</dbReference>
<dbReference type="GO" id="GO:0120015">
    <property type="term" value="F:sterol transfer activity"/>
    <property type="evidence" value="ECO:0007669"/>
    <property type="project" value="TreeGrafter"/>
</dbReference>
<protein>
    <submittedName>
        <fullName evidence="10">16701_t:CDS:1</fullName>
    </submittedName>
</protein>
<evidence type="ECO:0000256" key="1">
    <source>
        <dbReference type="ARBA" id="ARBA00004167"/>
    </source>
</evidence>
<dbReference type="InterPro" id="IPR031968">
    <property type="entry name" value="VASt"/>
</dbReference>
<feature type="compositionally biased region" description="Polar residues" evidence="7">
    <location>
        <begin position="139"/>
        <end position="159"/>
    </location>
</feature>
<comment type="caution">
    <text evidence="10">The sequence shown here is derived from an EMBL/GenBank/DDBJ whole genome shotgun (WGS) entry which is preliminary data.</text>
</comment>
<comment type="similarity">
    <text evidence="2">Belongs to the YSP2 family.</text>
</comment>
<dbReference type="GO" id="GO:0032366">
    <property type="term" value="P:intracellular sterol transport"/>
    <property type="evidence" value="ECO:0007669"/>
    <property type="project" value="TreeGrafter"/>
</dbReference>
<feature type="transmembrane region" description="Helical" evidence="8">
    <location>
        <begin position="246"/>
        <end position="266"/>
    </location>
</feature>
<dbReference type="OrthoDB" id="2162691at2759"/>
<sequence>MLSVATSSLSALPSTIRDSFSRNTSDSEQSKEGTTDSPQSTFRDKIDLGNTKLDEASVNSSLPTPPLSISISTPKEEKQLKFDVDAEPSTLLRENLTGTTEPTTDVDNTQVVFKPSFSPSDSGSSLKIEHFDKPDDELSSTPIVGDISSQIPPAQITVNDHSDSNNDSRKTFRLPTKSTSKLTKKKNRQGANESILDDGSLAESPPVVGSFAPATPRKNAEFHSLFRSKEILVQGRLYVSANHVCFYANIFGWVTILVIAFSDILLIEKKMTAFVIPNAVLISTLHAKHFFTSFLSRDPAYELLYTIWKQSHPALTLTESEYATSRKDSDASETSENNNSITSDDEGKSQGGLRKKFALPKLTLDPMRLMRGVASSSDDDNALNQEKLDSEIQSLPPSPKVLDFDNSSAAKEQRKRRTRSKSDAELKLPDTNGSDSKHSGKVRSPSRNQSRHIASNSVKRRRPTQCDCLKKGQHYDNVSLDTKLNGGVEIIFNLLFKSDLVKNYIIEEDKCIDVEIEEWKVENNKWTRAQSFIKPLNNSIDECSHFDDYITNVSTTTTPDVPSGNSFCIKTRTCIMWAGTNESRIIVTCAIEWSKSSWLKGPIEKACIEGQRSHWKNVSQVAKKYIAAHLSEFIDQSGTTVQEEDDIDSEVASEKATPLKKTHTRLRPSPTAEEVLDSQETDPVIVQQHVKDIPNIMSSIITSLIQITTIPFKNIIILLILFMLVVSNFNNWLALRDIGHRLDSLDSSQPRFGYSGRGGDFLYESRKHNGHMPLFDGRIENEDDTLWKWLQEKSNMYEEIDRKDGSFYTSTSEPISSKVHSTPPHDSSSGSQPRPISSQGLYEQMENLHRLIQTAEEQAKKLVDAAEFESTYYYKDSEDKRSGRHYGNE</sequence>
<feature type="compositionally biased region" description="Polar residues" evidence="7">
    <location>
        <begin position="1"/>
        <end position="27"/>
    </location>
</feature>
<gene>
    <name evidence="10" type="ORF">FWILDA_LOCUS10956</name>
</gene>
<feature type="compositionally biased region" description="Basic and acidic residues" evidence="7">
    <location>
        <begin position="160"/>
        <end position="170"/>
    </location>
</feature>
<evidence type="ECO:0000259" key="9">
    <source>
        <dbReference type="PROSITE" id="PS51778"/>
    </source>
</evidence>
<evidence type="ECO:0000256" key="5">
    <source>
        <dbReference type="ARBA" id="ARBA00023136"/>
    </source>
</evidence>
<proteinExistence type="inferred from homology"/>
<feature type="region of interest" description="Disordered" evidence="7">
    <location>
        <begin position="94"/>
        <end position="201"/>
    </location>
</feature>
<feature type="compositionally biased region" description="Low complexity" evidence="7">
    <location>
        <begin position="332"/>
        <end position="342"/>
    </location>
</feature>
<dbReference type="InterPro" id="IPR051482">
    <property type="entry name" value="Cholesterol_transport"/>
</dbReference>
<feature type="compositionally biased region" description="Low complexity" evidence="7">
    <location>
        <begin position="827"/>
        <end position="837"/>
    </location>
</feature>
<dbReference type="PANTHER" id="PTHR23319:SF4">
    <property type="entry name" value="GRAM DOMAIN CONTAINING 1B, ISOFORM E"/>
    <property type="match status" value="1"/>
</dbReference>
<feature type="coiled-coil region" evidence="6">
    <location>
        <begin position="838"/>
        <end position="865"/>
    </location>
</feature>
<dbReference type="Pfam" id="PF16016">
    <property type="entry name" value="VASt"/>
    <property type="match status" value="1"/>
</dbReference>
<keyword evidence="11" id="KW-1185">Reference proteome</keyword>
<organism evidence="10 11">
    <name type="scientific">Funneliformis geosporum</name>
    <dbReference type="NCBI Taxonomy" id="1117311"/>
    <lineage>
        <taxon>Eukaryota</taxon>
        <taxon>Fungi</taxon>
        <taxon>Fungi incertae sedis</taxon>
        <taxon>Mucoromycota</taxon>
        <taxon>Glomeromycotina</taxon>
        <taxon>Glomeromycetes</taxon>
        <taxon>Glomerales</taxon>
        <taxon>Glomeraceae</taxon>
        <taxon>Funneliformis</taxon>
    </lineage>
</organism>
<dbReference type="PANTHER" id="PTHR23319">
    <property type="entry name" value="GRAM DOMAIN CONTAINING 1B, ISOFORM E"/>
    <property type="match status" value="1"/>
</dbReference>
<feature type="compositionally biased region" description="Polar residues" evidence="7">
    <location>
        <begin position="445"/>
        <end position="457"/>
    </location>
</feature>